<dbReference type="PANTHER" id="PTHR36435">
    <property type="entry name" value="SLR1288 PROTEIN"/>
    <property type="match status" value="1"/>
</dbReference>
<feature type="transmembrane region" description="Helical" evidence="1">
    <location>
        <begin position="236"/>
        <end position="253"/>
    </location>
</feature>
<dbReference type="GO" id="GO:0080120">
    <property type="term" value="P:CAAX-box protein maturation"/>
    <property type="evidence" value="ECO:0007669"/>
    <property type="project" value="UniProtKB-ARBA"/>
</dbReference>
<dbReference type="InterPro" id="IPR003675">
    <property type="entry name" value="Rce1/LyrA-like_dom"/>
</dbReference>
<evidence type="ECO:0000313" key="3">
    <source>
        <dbReference type="EMBL" id="MSD14499.1"/>
    </source>
</evidence>
<feature type="transmembrane region" description="Helical" evidence="1">
    <location>
        <begin position="290"/>
        <end position="307"/>
    </location>
</feature>
<keyword evidence="1" id="KW-1133">Transmembrane helix</keyword>
<organism evidence="3 4">
    <name type="scientific">Eubacterium ramulus</name>
    <dbReference type="NCBI Taxonomy" id="39490"/>
    <lineage>
        <taxon>Bacteria</taxon>
        <taxon>Bacillati</taxon>
        <taxon>Bacillota</taxon>
        <taxon>Clostridia</taxon>
        <taxon>Eubacteriales</taxon>
        <taxon>Eubacteriaceae</taxon>
        <taxon>Eubacterium</taxon>
    </lineage>
</organism>
<dbReference type="EMBL" id="WKRA01000001">
    <property type="protein sequence ID" value="MSD14499.1"/>
    <property type="molecule type" value="Genomic_DNA"/>
</dbReference>
<proteinExistence type="predicted"/>
<dbReference type="InterPro" id="IPR052710">
    <property type="entry name" value="CAAX_protease"/>
</dbReference>
<accession>A0A844DW35</accession>
<dbReference type="GO" id="GO:0008237">
    <property type="term" value="F:metallopeptidase activity"/>
    <property type="evidence" value="ECO:0007669"/>
    <property type="project" value="UniProtKB-KW"/>
</dbReference>
<feature type="transmembrane region" description="Helical" evidence="1">
    <location>
        <begin position="102"/>
        <end position="121"/>
    </location>
</feature>
<dbReference type="GO" id="GO:0004175">
    <property type="term" value="F:endopeptidase activity"/>
    <property type="evidence" value="ECO:0007669"/>
    <property type="project" value="UniProtKB-ARBA"/>
</dbReference>
<evidence type="ECO:0000259" key="2">
    <source>
        <dbReference type="Pfam" id="PF02517"/>
    </source>
</evidence>
<feature type="transmembrane region" description="Helical" evidence="1">
    <location>
        <begin position="184"/>
        <end position="204"/>
    </location>
</feature>
<keyword evidence="1" id="KW-0472">Membrane</keyword>
<keyword evidence="3" id="KW-0482">Metalloprotease</keyword>
<keyword evidence="3" id="KW-0645">Protease</keyword>
<protein>
    <submittedName>
        <fullName evidence="3">CPBP family intramembrane metalloprotease</fullName>
    </submittedName>
</protein>
<evidence type="ECO:0000256" key="1">
    <source>
        <dbReference type="SAM" id="Phobius"/>
    </source>
</evidence>
<name>A0A844DW35_EUBRA</name>
<dbReference type="PANTHER" id="PTHR36435:SF1">
    <property type="entry name" value="CAAX AMINO TERMINAL PROTEASE FAMILY PROTEIN"/>
    <property type="match status" value="1"/>
</dbReference>
<dbReference type="AlphaFoldDB" id="A0A844DW35"/>
<dbReference type="Pfam" id="PF02517">
    <property type="entry name" value="Rce1-like"/>
    <property type="match status" value="1"/>
</dbReference>
<feature type="transmembrane region" description="Helical" evidence="1">
    <location>
        <begin position="47"/>
        <end position="70"/>
    </location>
</feature>
<gene>
    <name evidence="3" type="ORF">GKE72_00090</name>
</gene>
<sequence length="315" mass="36296">MHNVHLATRMPRAFLHRCKKPEEYREHSCTERIYEIMKRFRYFIKSLFPVVMVFILQIVAAIPTMLFFLFRASGDAKPALNELLASLSGLTSDMEYLQTLNLVYAILALLVFGTWYYKIFVKPFRHRRKKHPSGYSFHTITSMFFLGIGLQYVTTMLTDAIGALRPDLITAYHAQMSSQGYDDLSLLLLMYSVILAPVIEETVFRGLVFRYARHAMPFWFANILQAALFGFVHMNLVQGIYAFAMGLFLGWVCRRGHGIKYSIPVHIVFNIIGCFFSGLIQISLTLSYPLFAGLGIMLTIFALWLFYTDFQTADF</sequence>
<keyword evidence="3" id="KW-0378">Hydrolase</keyword>
<dbReference type="GO" id="GO:0006508">
    <property type="term" value="P:proteolysis"/>
    <property type="evidence" value="ECO:0007669"/>
    <property type="project" value="UniProtKB-KW"/>
</dbReference>
<comment type="caution">
    <text evidence="3">The sequence shown here is derived from an EMBL/GenBank/DDBJ whole genome shotgun (WGS) entry which is preliminary data.</text>
</comment>
<feature type="domain" description="CAAX prenyl protease 2/Lysostaphin resistance protein A-like" evidence="2">
    <location>
        <begin position="185"/>
        <end position="272"/>
    </location>
</feature>
<evidence type="ECO:0000313" key="4">
    <source>
        <dbReference type="Proteomes" id="UP000431304"/>
    </source>
</evidence>
<keyword evidence="1" id="KW-0812">Transmembrane</keyword>
<reference evidence="3 4" key="1">
    <citation type="journal article" date="2019" name="Nat. Med.">
        <title>A library of human gut bacterial isolates paired with longitudinal multiomics data enables mechanistic microbiome research.</title>
        <authorList>
            <person name="Poyet M."/>
            <person name="Groussin M."/>
            <person name="Gibbons S.M."/>
            <person name="Avila-Pacheco J."/>
            <person name="Jiang X."/>
            <person name="Kearney S.M."/>
            <person name="Perrotta A.R."/>
            <person name="Berdy B."/>
            <person name="Zhao S."/>
            <person name="Lieberman T.D."/>
            <person name="Swanson P.K."/>
            <person name="Smith M."/>
            <person name="Roesemann S."/>
            <person name="Alexander J.E."/>
            <person name="Rich S.A."/>
            <person name="Livny J."/>
            <person name="Vlamakis H."/>
            <person name="Clish C."/>
            <person name="Bullock K."/>
            <person name="Deik A."/>
            <person name="Scott J."/>
            <person name="Pierce K.A."/>
            <person name="Xavier R.J."/>
            <person name="Alm E.J."/>
        </authorList>
    </citation>
    <scope>NUCLEOTIDE SEQUENCE [LARGE SCALE GENOMIC DNA]</scope>
    <source>
        <strain evidence="3 4">BIOML-A3</strain>
    </source>
</reference>
<feature type="transmembrane region" description="Helical" evidence="1">
    <location>
        <begin position="142"/>
        <end position="164"/>
    </location>
</feature>
<dbReference type="Proteomes" id="UP000431304">
    <property type="component" value="Unassembled WGS sequence"/>
</dbReference>
<feature type="transmembrane region" description="Helical" evidence="1">
    <location>
        <begin position="265"/>
        <end position="284"/>
    </location>
</feature>